<protein>
    <submittedName>
        <fullName evidence="1">Permuted papain-like amidase YaeF/Yiix C92 family enzyme</fullName>
    </submittedName>
</protein>
<dbReference type="Proteomes" id="UP000321927">
    <property type="component" value="Unassembled WGS sequence"/>
</dbReference>
<dbReference type="Gene3D" id="3.90.1720.10">
    <property type="entry name" value="endopeptidase domain like (from Nostoc punctiforme)"/>
    <property type="match status" value="1"/>
</dbReference>
<dbReference type="OrthoDB" id="195541at2"/>
<comment type="caution">
    <text evidence="1">The sequence shown here is derived from an EMBL/GenBank/DDBJ whole genome shotgun (WGS) entry which is preliminary data.</text>
</comment>
<dbReference type="InterPro" id="IPR024453">
    <property type="entry name" value="Peptidase_C92"/>
</dbReference>
<dbReference type="SUPFAM" id="SSF54001">
    <property type="entry name" value="Cysteine proteinases"/>
    <property type="match status" value="1"/>
</dbReference>
<proteinExistence type="predicted"/>
<evidence type="ECO:0000313" key="4">
    <source>
        <dbReference type="Proteomes" id="UP000321927"/>
    </source>
</evidence>
<reference evidence="2 4" key="2">
    <citation type="submission" date="2019-08" db="EMBL/GenBank/DDBJ databases">
        <title>Genome of Algoriphagus ratkowskyi IC026.</title>
        <authorList>
            <person name="Bowman J.P."/>
        </authorList>
    </citation>
    <scope>NUCLEOTIDE SEQUENCE [LARGE SCALE GENOMIC DNA]</scope>
    <source>
        <strain evidence="2 4">IC026</strain>
    </source>
</reference>
<evidence type="ECO:0000313" key="3">
    <source>
        <dbReference type="Proteomes" id="UP000249115"/>
    </source>
</evidence>
<gene>
    <name evidence="2" type="ORF">ESW18_00095</name>
    <name evidence="1" type="ORF">LV84_02653</name>
</gene>
<dbReference type="EMBL" id="VORV01000001">
    <property type="protein sequence ID" value="TXD79573.1"/>
    <property type="molecule type" value="Genomic_DNA"/>
</dbReference>
<name>A0A2W7R4U9_9BACT</name>
<dbReference type="EMBL" id="QKZU01000009">
    <property type="protein sequence ID" value="PZX55514.1"/>
    <property type="molecule type" value="Genomic_DNA"/>
</dbReference>
<evidence type="ECO:0000313" key="1">
    <source>
        <dbReference type="EMBL" id="PZX55514.1"/>
    </source>
</evidence>
<accession>A0A2W7R4U9</accession>
<dbReference type="InterPro" id="IPR038765">
    <property type="entry name" value="Papain-like_cys_pep_sf"/>
</dbReference>
<dbReference type="AlphaFoldDB" id="A0A2W7R4U9"/>
<sequence length="202" mass="22729">MPTAIAQQSIPYLNLDIQNGDLVFVGAQEEHLSGAINRVTHRDSHISFDHVGIIEVCDESVFILHTIGKKGSVREPLDSLVLSQTAQNRRFAVYRLTNTDQNSINQAISTSKTLLGKPYNWSYVLNDTSYYCSDFVERAYRHAGIFELEPMTFINPDTQKTDIFWVDFYQKLGIDVPEGKLGCNPNGLAANENLKVIGYLKI</sequence>
<dbReference type="Pfam" id="PF05708">
    <property type="entry name" value="Peptidase_C92"/>
    <property type="match status" value="1"/>
</dbReference>
<evidence type="ECO:0000313" key="2">
    <source>
        <dbReference type="EMBL" id="TXD79573.1"/>
    </source>
</evidence>
<dbReference type="Proteomes" id="UP000249115">
    <property type="component" value="Unassembled WGS sequence"/>
</dbReference>
<reference evidence="1 3" key="1">
    <citation type="submission" date="2018-06" db="EMBL/GenBank/DDBJ databases">
        <title>Genomic Encyclopedia of Archaeal and Bacterial Type Strains, Phase II (KMG-II): from individual species to whole genera.</title>
        <authorList>
            <person name="Goeker M."/>
        </authorList>
    </citation>
    <scope>NUCLEOTIDE SEQUENCE [LARGE SCALE GENOMIC DNA]</scope>
    <source>
        <strain evidence="1 3">DSM 22686</strain>
    </source>
</reference>
<dbReference type="RefSeq" id="WP_086501797.1">
    <property type="nucleotide sequence ID" value="NZ_MSSV01000011.1"/>
</dbReference>
<keyword evidence="4" id="KW-1185">Reference proteome</keyword>
<organism evidence="1 3">
    <name type="scientific">Algoriphagus ratkowskyi</name>
    <dbReference type="NCBI Taxonomy" id="57028"/>
    <lineage>
        <taxon>Bacteria</taxon>
        <taxon>Pseudomonadati</taxon>
        <taxon>Bacteroidota</taxon>
        <taxon>Cytophagia</taxon>
        <taxon>Cytophagales</taxon>
        <taxon>Cyclobacteriaceae</taxon>
        <taxon>Algoriphagus</taxon>
    </lineage>
</organism>